<evidence type="ECO:0000256" key="2">
    <source>
        <dbReference type="SAM" id="Phobius"/>
    </source>
</evidence>
<keyword evidence="2" id="KW-0472">Membrane</keyword>
<evidence type="ECO:0000313" key="4">
    <source>
        <dbReference type="Proteomes" id="UP001595859"/>
    </source>
</evidence>
<evidence type="ECO:0000256" key="1">
    <source>
        <dbReference type="SAM" id="MobiDB-lite"/>
    </source>
</evidence>
<dbReference type="EMBL" id="JBHSIS010000003">
    <property type="protein sequence ID" value="MFC4853587.1"/>
    <property type="molecule type" value="Genomic_DNA"/>
</dbReference>
<keyword evidence="4" id="KW-1185">Reference proteome</keyword>
<comment type="caution">
    <text evidence="3">The sequence shown here is derived from an EMBL/GenBank/DDBJ whole genome shotgun (WGS) entry which is preliminary data.</text>
</comment>
<gene>
    <name evidence="3" type="ORF">ACFPCV_08715</name>
</gene>
<dbReference type="Proteomes" id="UP001595859">
    <property type="component" value="Unassembled WGS sequence"/>
</dbReference>
<evidence type="ECO:0000313" key="3">
    <source>
        <dbReference type="EMBL" id="MFC4853587.1"/>
    </source>
</evidence>
<feature type="region of interest" description="Disordered" evidence="1">
    <location>
        <begin position="1"/>
        <end position="35"/>
    </location>
</feature>
<accession>A0ABV9RXA8</accession>
<reference evidence="4" key="1">
    <citation type="journal article" date="2019" name="Int. J. Syst. Evol. Microbiol.">
        <title>The Global Catalogue of Microorganisms (GCM) 10K type strain sequencing project: providing services to taxonomists for standard genome sequencing and annotation.</title>
        <authorList>
            <consortium name="The Broad Institute Genomics Platform"/>
            <consortium name="The Broad Institute Genome Sequencing Center for Infectious Disease"/>
            <person name="Wu L."/>
            <person name="Ma J."/>
        </authorList>
    </citation>
    <scope>NUCLEOTIDE SEQUENCE [LARGE SCALE GENOMIC DNA]</scope>
    <source>
        <strain evidence="4">ZS-22-S1</strain>
    </source>
</reference>
<feature type="transmembrane region" description="Helical" evidence="2">
    <location>
        <begin position="43"/>
        <end position="64"/>
    </location>
</feature>
<protein>
    <submittedName>
        <fullName evidence="3">Uncharacterized protein</fullName>
    </submittedName>
</protein>
<name>A0ABV9RXA8_9PSEU</name>
<organism evidence="3 4">
    <name type="scientific">Actinophytocola glycyrrhizae</name>
    <dbReference type="NCBI Taxonomy" id="2044873"/>
    <lineage>
        <taxon>Bacteria</taxon>
        <taxon>Bacillati</taxon>
        <taxon>Actinomycetota</taxon>
        <taxon>Actinomycetes</taxon>
        <taxon>Pseudonocardiales</taxon>
        <taxon>Pseudonocardiaceae</taxon>
    </lineage>
</organism>
<keyword evidence="2" id="KW-1133">Transmembrane helix</keyword>
<keyword evidence="2" id="KW-0812">Transmembrane</keyword>
<sequence length="65" mass="7419">MPNDNTQDDTQRDPVIFGNDPFTHERPPIEDEDKPTYRPPTRWAFIVVALFVVVILVGAVGLWVL</sequence>
<proteinExistence type="predicted"/>
<dbReference type="RefSeq" id="WP_378055533.1">
    <property type="nucleotide sequence ID" value="NZ_JBHSIS010000003.1"/>
</dbReference>